<reference evidence="2 3" key="1">
    <citation type="submission" date="2020-01" db="EMBL/GenBank/DDBJ databases">
        <authorList>
            <consortium name="DOE Joint Genome Institute"/>
            <person name="Haridas S."/>
            <person name="Albert R."/>
            <person name="Binder M."/>
            <person name="Bloem J."/>
            <person name="Labutti K."/>
            <person name="Salamov A."/>
            <person name="Andreopoulos B."/>
            <person name="Baker S.E."/>
            <person name="Barry K."/>
            <person name="Bills G."/>
            <person name="Bluhm B.H."/>
            <person name="Cannon C."/>
            <person name="Castanera R."/>
            <person name="Culley D.E."/>
            <person name="Daum C."/>
            <person name="Ezra D."/>
            <person name="Gonzalez J.B."/>
            <person name="Henrissat B."/>
            <person name="Kuo A."/>
            <person name="Liang C."/>
            <person name="Lipzen A."/>
            <person name="Lutzoni F."/>
            <person name="Magnuson J."/>
            <person name="Mondo S."/>
            <person name="Nolan M."/>
            <person name="Ohm R."/>
            <person name="Pangilinan J."/>
            <person name="Park H.-J.H."/>
            <person name="Ramirez L."/>
            <person name="Alfaro M."/>
            <person name="Sun H."/>
            <person name="Tritt A."/>
            <person name="Yoshinaga Y."/>
            <person name="Zwiers L.-H.L."/>
            <person name="Turgeon B.G."/>
            <person name="Goodwin S.B."/>
            <person name="Spatafora J.W."/>
            <person name="Crous P.W."/>
            <person name="Grigoriev I.V."/>
        </authorList>
    </citation>
    <scope>NUCLEOTIDE SEQUENCE [LARGE SCALE GENOMIC DNA]</scope>
    <source>
        <strain evidence="2 3">CBS 611.86</strain>
    </source>
</reference>
<evidence type="ECO:0000256" key="1">
    <source>
        <dbReference type="SAM" id="MobiDB-lite"/>
    </source>
</evidence>
<organism evidence="2 3">
    <name type="scientific">Massariosphaeria phaeospora</name>
    <dbReference type="NCBI Taxonomy" id="100035"/>
    <lineage>
        <taxon>Eukaryota</taxon>
        <taxon>Fungi</taxon>
        <taxon>Dikarya</taxon>
        <taxon>Ascomycota</taxon>
        <taxon>Pezizomycotina</taxon>
        <taxon>Dothideomycetes</taxon>
        <taxon>Pleosporomycetidae</taxon>
        <taxon>Pleosporales</taxon>
        <taxon>Pleosporales incertae sedis</taxon>
        <taxon>Massariosphaeria</taxon>
    </lineage>
</organism>
<dbReference type="EMBL" id="JAADJZ010000003">
    <property type="protein sequence ID" value="KAF2876405.1"/>
    <property type="molecule type" value="Genomic_DNA"/>
</dbReference>
<evidence type="ECO:0000313" key="3">
    <source>
        <dbReference type="Proteomes" id="UP000481861"/>
    </source>
</evidence>
<accession>A0A7C8MW05</accession>
<feature type="compositionally biased region" description="Polar residues" evidence="1">
    <location>
        <begin position="152"/>
        <end position="170"/>
    </location>
</feature>
<dbReference type="AlphaFoldDB" id="A0A7C8MW05"/>
<feature type="region of interest" description="Disordered" evidence="1">
    <location>
        <begin position="220"/>
        <end position="255"/>
    </location>
</feature>
<sequence>MHRSNRATTSGDSGGGGITLPSRFQTVNNSDALPPGEDDSRDSTQIPPSPGPSASSSMSPHAKVHGPVPQQVVGLPTQDQGSAMMQSERHMSKNSQGISPAMMRSERRMSTNSQAVSSTIGSPATTPQQNPQVTSPAMMRSERRMSSISQAMSGTMGSPATTQQTPQVMSPATMRSERRMSTISQAMSGTMGSPASIMRQNLQLKSPEALSRRDQMLLYGSPQSLQQGSPQSINQESPRTVHRRVPTSSDPMSPSQARGLLARARAPTLQHPVVGITNRGVQTIYSIPEYLIVEEFAFRRGQQDRAQERDRVPDNPFDKRHDTVWSQHYSLGKQSTGDPVVIPSTQGFQAGNNFDWPGLINPYTQTPEHPRGTFDPVFVRNNCDSALKGMVMLIEKVCLRGRDWDRLVCDVSPQIAMACEHFPDLADRYKSLKRDANVAMNGGRPLGY</sequence>
<gene>
    <name evidence="2" type="ORF">BDV95DRAFT_224856</name>
</gene>
<feature type="compositionally biased region" description="Low complexity" evidence="1">
    <location>
        <begin position="220"/>
        <end position="232"/>
    </location>
</feature>
<feature type="compositionally biased region" description="Polar residues" evidence="1">
    <location>
        <begin position="246"/>
        <end position="255"/>
    </location>
</feature>
<feature type="region of interest" description="Disordered" evidence="1">
    <location>
        <begin position="152"/>
        <end position="175"/>
    </location>
</feature>
<keyword evidence="3" id="KW-1185">Reference proteome</keyword>
<feature type="region of interest" description="Disordered" evidence="1">
    <location>
        <begin position="117"/>
        <end position="140"/>
    </location>
</feature>
<dbReference type="Proteomes" id="UP000481861">
    <property type="component" value="Unassembled WGS sequence"/>
</dbReference>
<feature type="region of interest" description="Disordered" evidence="1">
    <location>
        <begin position="1"/>
        <end position="98"/>
    </location>
</feature>
<proteinExistence type="predicted"/>
<protein>
    <submittedName>
        <fullName evidence="2">Uncharacterized protein</fullName>
    </submittedName>
</protein>
<evidence type="ECO:0000313" key="2">
    <source>
        <dbReference type="EMBL" id="KAF2876405.1"/>
    </source>
</evidence>
<comment type="caution">
    <text evidence="2">The sequence shown here is derived from an EMBL/GenBank/DDBJ whole genome shotgun (WGS) entry which is preliminary data.</text>
</comment>
<feature type="compositionally biased region" description="Polar residues" evidence="1">
    <location>
        <begin position="22"/>
        <end position="31"/>
    </location>
</feature>
<dbReference type="OrthoDB" id="3795337at2759"/>
<name>A0A7C8MW05_9PLEO</name>
<feature type="compositionally biased region" description="Polar residues" evidence="1">
    <location>
        <begin position="117"/>
        <end position="135"/>
    </location>
</feature>